<dbReference type="HOGENOM" id="CLU_008539_4_0_1"/>
<dbReference type="Reactome" id="R-RNO-6811438">
    <property type="pathway name" value="Intra-Golgi traffic"/>
</dbReference>
<accession>D4ADM6</accession>
<dbReference type="SMART" id="SM00098">
    <property type="entry name" value="alkPPc"/>
    <property type="match status" value="1"/>
</dbReference>
<dbReference type="InterPro" id="IPR001952">
    <property type="entry name" value="Alkaline_phosphatase"/>
</dbReference>
<keyword evidence="5" id="KW-0325">Glycoprotein</keyword>
<dbReference type="eggNOG" id="KOG4126">
    <property type="taxonomic scope" value="Eukaryota"/>
</dbReference>
<dbReference type="SMR" id="D4ADM6"/>
<keyword evidence="5" id="KW-0472">Membrane</keyword>
<dbReference type="PRINTS" id="PR00113">
    <property type="entry name" value="ALKPHPHTASE"/>
</dbReference>
<feature type="binding site" evidence="11">
    <location>
        <position position="336"/>
    </location>
    <ligand>
        <name>Zn(2+)</name>
        <dbReference type="ChEBI" id="CHEBI:29105"/>
        <label>2</label>
    </ligand>
</feature>
<comment type="cofactor">
    <cofactor evidence="11">
        <name>Zn(2+)</name>
        <dbReference type="ChEBI" id="CHEBI:29105"/>
    </cofactor>
    <text evidence="11">Binds 2 Zn(2+) ions.</text>
</comment>
<dbReference type="SUPFAM" id="SSF53649">
    <property type="entry name" value="Alkaline phosphatase-like"/>
    <property type="match status" value="1"/>
</dbReference>
<dbReference type="Bgee" id="ENSRNOG00000033672">
    <property type="expression patterns" value="Expressed in duodenum and 3 other cell types or tissues"/>
</dbReference>
<evidence type="ECO:0000256" key="4">
    <source>
        <dbReference type="ARBA" id="ARBA00012647"/>
    </source>
</evidence>
<dbReference type="KEGG" id="rno:100359675"/>
<dbReference type="CDD" id="cd16012">
    <property type="entry name" value="ALP"/>
    <property type="match status" value="1"/>
</dbReference>
<dbReference type="CTD" id="250"/>
<feature type="binding site" evidence="11">
    <location>
        <position position="331"/>
    </location>
    <ligand>
        <name>Mg(2+)</name>
        <dbReference type="ChEBI" id="CHEBI:18420"/>
    </ligand>
</feature>
<dbReference type="InterPro" id="IPR017850">
    <property type="entry name" value="Alkaline_phosphatase_core_sf"/>
</dbReference>
<feature type="binding site" evidence="11">
    <location>
        <position position="340"/>
    </location>
    <ligand>
        <name>Zn(2+)</name>
        <dbReference type="ChEBI" id="CHEBI:29105"/>
        <label>2</label>
    </ligand>
</feature>
<dbReference type="EC" id="3.1.3.1" evidence="4 13"/>
<reference evidence="15" key="1">
    <citation type="submission" date="2024-01" db="EMBL/GenBank/DDBJ databases">
        <title>GRCr8: a new rat reference genome assembly contstructed from accurate long reads and long range scaffolding.</title>
        <authorList>
            <person name="Doris P.A."/>
            <person name="Kalbfleisch T."/>
            <person name="Li K."/>
            <person name="Howe K."/>
            <person name="Wood J."/>
        </authorList>
    </citation>
    <scope>NUCLEOTIDE SEQUENCE [LARGE SCALE GENOMIC DNA]</scope>
    <source>
        <strain evidence="15">Brown Norway</strain>
    </source>
</reference>
<evidence type="ECO:0000256" key="6">
    <source>
        <dbReference type="ARBA" id="ARBA00022723"/>
    </source>
</evidence>
<evidence type="ECO:0000256" key="5">
    <source>
        <dbReference type="ARBA" id="ARBA00022622"/>
    </source>
</evidence>
<evidence type="ECO:0000256" key="9">
    <source>
        <dbReference type="ARBA" id="ARBA00022842"/>
    </source>
</evidence>
<dbReference type="PROSITE" id="PS00123">
    <property type="entry name" value="ALKALINE_PHOSPHATASE"/>
    <property type="match status" value="1"/>
</dbReference>
<dbReference type="AlphaFoldDB" id="D4ADM6"/>
<evidence type="ECO:0000256" key="11">
    <source>
        <dbReference type="PIRSR" id="PIRSR601952-2"/>
    </source>
</evidence>
<dbReference type="Reactome" id="R-RNO-163125">
    <property type="pathway name" value="Post-translational modification: synthesis of GPI-anchored proteins"/>
</dbReference>
<dbReference type="InterPro" id="IPR018299">
    <property type="entry name" value="Alkaline_phosphatase_AS"/>
</dbReference>
<evidence type="ECO:0000256" key="14">
    <source>
        <dbReference type="SAM" id="SignalP"/>
    </source>
</evidence>
<evidence type="ECO:0000313" key="16">
    <source>
        <dbReference type="Proteomes" id="UP000002494"/>
    </source>
</evidence>
<feature type="binding site" evidence="11">
    <location>
        <position position="62"/>
    </location>
    <ligand>
        <name>Zn(2+)</name>
        <dbReference type="ChEBI" id="CHEBI:29105"/>
        <label>2</label>
    </ligand>
</feature>
<dbReference type="PANTHER" id="PTHR11596">
    <property type="entry name" value="ALKALINE PHOSPHATASE"/>
    <property type="match status" value="1"/>
</dbReference>
<sequence length="531" mass="57455">MAMWGACLLLLGLSLQMSLSLVPVEEENPAFWNRKAAEALEAAKKLQPIQTSANNLIILMGDGMGVSTVTATRILKGQQQGHLGPETPLAMDRFPHMALSKTYNTDKQVPDSAGTGTAFLCGVKTNMKVIGLSAAARFNQCNTTWGNEVVSVMHRAKKAGKSVGVVTTTSVQHASPAGTYAHTVNRNWYSDAHMSTAALQEGCKDIAMQLISNTDIDVILGGGRKFMFPKGTPDQEYPTDPQQAGTRLDGRNLVQEWLAKHQGAQYVWNRTELIQASLNRSVTHLMGLFEPNDMKYNIDRDPTQDPSLAEMTEVAVHMLSRNPKGFYLFVEGGRIDHGHHEAIAYRALTEAVMFDSAVDKADKLTSEKDTMIIVTADHSHVFSFGGYTQREASIFGLAPFKAGDGKSFTSILYGNGPGYKLNNGIRADVTEEESSNPTYQQQAAVPLSSETHSGEDVAIFARGPQAHLVHGVQEQNYIAHVMAFAGCLEPYTDCGLAPPAGRSSAVSPGYISTLLCLLAGTMLMLMVSAEP</sequence>
<protein>
    <recommendedName>
        <fullName evidence="4 13">Alkaline phosphatase</fullName>
        <ecNumber evidence="4 13">3.1.3.1</ecNumber>
    </recommendedName>
</protein>
<evidence type="ECO:0000256" key="12">
    <source>
        <dbReference type="RuleBase" id="RU003946"/>
    </source>
</evidence>
<dbReference type="AGR" id="RGD:2325055"/>
<evidence type="ECO:0000256" key="8">
    <source>
        <dbReference type="ARBA" id="ARBA00022833"/>
    </source>
</evidence>
<dbReference type="GO" id="GO:0005886">
    <property type="term" value="C:plasma membrane"/>
    <property type="evidence" value="ECO:0000266"/>
    <property type="project" value="RGD"/>
</dbReference>
<keyword evidence="5" id="KW-0449">Lipoprotein</keyword>
<keyword evidence="5" id="KW-0336">GPI-anchor</keyword>
<feature type="binding site" evidence="11">
    <location>
        <position position="377"/>
    </location>
    <ligand>
        <name>Zn(2+)</name>
        <dbReference type="ChEBI" id="CHEBI:29105"/>
        <label>2</label>
    </ligand>
</feature>
<comment type="cofactor">
    <cofactor evidence="11">
        <name>Mg(2+)</name>
        <dbReference type="ChEBI" id="CHEBI:18420"/>
    </cofactor>
    <text evidence="11">Binds 1 Mg(2+) ion.</text>
</comment>
<evidence type="ECO:0000256" key="13">
    <source>
        <dbReference type="RuleBase" id="RU003947"/>
    </source>
</evidence>
<reference evidence="15" key="2">
    <citation type="submission" date="2025-08" db="UniProtKB">
        <authorList>
            <consortium name="Ensembl"/>
        </authorList>
    </citation>
    <scope>IDENTIFICATION</scope>
    <source>
        <strain evidence="15">Brown Norway</strain>
    </source>
</reference>
<dbReference type="GO" id="GO:0030016">
    <property type="term" value="C:myofibril"/>
    <property type="evidence" value="ECO:0007669"/>
    <property type="project" value="Ensembl"/>
</dbReference>
<feature type="binding site" evidence="11">
    <location>
        <position position="378"/>
    </location>
    <ligand>
        <name>Zn(2+)</name>
        <dbReference type="ChEBI" id="CHEBI:29105"/>
        <label>2</label>
    </ligand>
</feature>
<dbReference type="GO" id="GO:0046872">
    <property type="term" value="F:metal ion binding"/>
    <property type="evidence" value="ECO:0007669"/>
    <property type="project" value="UniProtKB-KW"/>
</dbReference>
<organism evidence="15 16">
    <name type="scientific">Rattus norvegicus</name>
    <name type="common">Rat</name>
    <dbReference type="NCBI Taxonomy" id="10116"/>
    <lineage>
        <taxon>Eukaryota</taxon>
        <taxon>Metazoa</taxon>
        <taxon>Chordata</taxon>
        <taxon>Craniata</taxon>
        <taxon>Vertebrata</taxon>
        <taxon>Euteleostomi</taxon>
        <taxon>Mammalia</taxon>
        <taxon>Eutheria</taxon>
        <taxon>Euarchontoglires</taxon>
        <taxon>Glires</taxon>
        <taxon>Rodentia</taxon>
        <taxon>Myomorpha</taxon>
        <taxon>Muroidea</taxon>
        <taxon>Muridae</taxon>
        <taxon>Murinae</taxon>
        <taxon>Rattus</taxon>
    </lineage>
</organism>
<feature type="binding site" evidence="11">
    <location>
        <position position="173"/>
    </location>
    <ligand>
        <name>Mg(2+)</name>
        <dbReference type="ChEBI" id="CHEBI:18420"/>
    </ligand>
</feature>
<dbReference type="InParanoid" id="D4ADM6"/>
<comment type="subunit">
    <text evidence="3">Homodimer.</text>
</comment>
<feature type="chain" id="PRO_5045664076" description="Alkaline phosphatase" evidence="14">
    <location>
        <begin position="21"/>
        <end position="531"/>
    </location>
</feature>
<evidence type="ECO:0000256" key="7">
    <source>
        <dbReference type="ARBA" id="ARBA00022801"/>
    </source>
</evidence>
<proteinExistence type="inferred from homology"/>
<reference evidence="15" key="3">
    <citation type="submission" date="2025-09" db="UniProtKB">
        <authorList>
            <consortium name="Ensembl"/>
        </authorList>
    </citation>
    <scope>IDENTIFICATION</scope>
    <source>
        <strain evidence="15">Brown Norway</strain>
    </source>
</reference>
<dbReference type="Proteomes" id="UP000002494">
    <property type="component" value="Chromosome 9"/>
</dbReference>
<evidence type="ECO:0000313" key="15">
    <source>
        <dbReference type="Ensembl" id="ENSRNOP00000026095.4"/>
    </source>
</evidence>
<feature type="active site" description="Phosphoserine intermediate" evidence="10">
    <location>
        <position position="112"/>
    </location>
</feature>
<dbReference type="PhylomeDB" id="D4ADM6"/>
<gene>
    <name evidence="15 17" type="primary">Alpp</name>
</gene>
<comment type="catalytic activity">
    <reaction evidence="13">
        <text>a phosphate monoester + H2O = an alcohol + phosphate</text>
        <dbReference type="Rhea" id="RHEA:15017"/>
        <dbReference type="ChEBI" id="CHEBI:15377"/>
        <dbReference type="ChEBI" id="CHEBI:30879"/>
        <dbReference type="ChEBI" id="CHEBI:43474"/>
        <dbReference type="ChEBI" id="CHEBI:67140"/>
        <dbReference type="EC" id="3.1.3.1"/>
    </reaction>
</comment>
<feature type="binding site" evidence="11">
    <location>
        <position position="62"/>
    </location>
    <ligand>
        <name>Mg(2+)</name>
        <dbReference type="ChEBI" id="CHEBI:18420"/>
    </ligand>
</feature>
<comment type="similarity">
    <text evidence="2 12">Belongs to the alkaline phosphatase family.</text>
</comment>
<comment type="subcellular location">
    <subcellularLocation>
        <location evidence="1">Cell membrane</location>
        <topology evidence="1">Lipid-anchor</topology>
        <topology evidence="1">GPI-anchor</topology>
    </subcellularLocation>
</comment>
<dbReference type="Pfam" id="PF00245">
    <property type="entry name" value="Alk_phosphatase"/>
    <property type="match status" value="1"/>
</dbReference>
<feature type="binding site" evidence="11">
    <location>
        <position position="175"/>
    </location>
    <ligand>
        <name>Mg(2+)</name>
        <dbReference type="ChEBI" id="CHEBI:18420"/>
    </ligand>
</feature>
<dbReference type="GeneTree" id="ENSGT00950000183063"/>
<evidence type="ECO:0000313" key="17">
    <source>
        <dbReference type="RGD" id="2325055"/>
    </source>
</evidence>
<dbReference type="GO" id="GO:0098552">
    <property type="term" value="C:side of membrane"/>
    <property type="evidence" value="ECO:0007669"/>
    <property type="project" value="UniProtKB-KW"/>
</dbReference>
<dbReference type="GeneID" id="100359675"/>
<keyword evidence="8 11" id="KW-0862">Zinc</keyword>
<name>D4ADM6_RAT</name>
<evidence type="ECO:0000256" key="10">
    <source>
        <dbReference type="PIRSR" id="PIRSR601952-1"/>
    </source>
</evidence>
<keyword evidence="6 11" id="KW-0479">Metal-binding</keyword>
<evidence type="ECO:0000256" key="2">
    <source>
        <dbReference type="ARBA" id="ARBA00005984"/>
    </source>
</evidence>
<keyword evidence="16" id="KW-1185">Reference proteome</keyword>
<dbReference type="RGD" id="2325055">
    <property type="gene designation" value="Alpp"/>
</dbReference>
<evidence type="ECO:0000256" key="3">
    <source>
        <dbReference type="ARBA" id="ARBA00011738"/>
    </source>
</evidence>
<dbReference type="PaxDb" id="10116-ENSRNOP00000026095"/>
<evidence type="ECO:0000256" key="1">
    <source>
        <dbReference type="ARBA" id="ARBA00004609"/>
    </source>
</evidence>
<dbReference type="UCSC" id="RGD:2325055">
    <property type="organism name" value="rat"/>
</dbReference>
<dbReference type="STRING" id="10116.ENSRNOP00000026095"/>
<feature type="signal peptide" evidence="14">
    <location>
        <begin position="1"/>
        <end position="20"/>
    </location>
</feature>
<dbReference type="OMA" id="MAEHINQ"/>
<keyword evidence="7 13" id="KW-0378">Hydrolase</keyword>
<keyword evidence="14" id="KW-0732">Signal</keyword>
<dbReference type="Ensembl" id="ENSRNOT00000025978.6">
    <property type="protein sequence ID" value="ENSRNOP00000026095.4"/>
    <property type="gene ID" value="ENSRNOG00000033672.4"/>
</dbReference>
<dbReference type="PANTHER" id="PTHR11596:SF42">
    <property type="entry name" value="ALKALINE PHOSPHATASE, GERM CELL TYPE"/>
    <property type="match status" value="1"/>
</dbReference>
<keyword evidence="9 11" id="KW-0460">Magnesium</keyword>
<dbReference type="GO" id="GO:0009986">
    <property type="term" value="C:cell surface"/>
    <property type="evidence" value="ECO:0000266"/>
    <property type="project" value="RGD"/>
</dbReference>
<dbReference type="Gene3D" id="3.40.720.10">
    <property type="entry name" value="Alkaline Phosphatase, subunit A"/>
    <property type="match status" value="1"/>
</dbReference>
<dbReference type="GO" id="GO:0004035">
    <property type="term" value="F:alkaline phosphatase activity"/>
    <property type="evidence" value="ECO:0000266"/>
    <property type="project" value="RGD"/>
</dbReference>
<feature type="binding site" evidence="11">
    <location>
        <position position="452"/>
    </location>
    <ligand>
        <name>Zn(2+)</name>
        <dbReference type="ChEBI" id="CHEBI:29105"/>
        <label>2</label>
    </ligand>
</feature>